<dbReference type="EMBL" id="BAABGF010000055">
    <property type="protein sequence ID" value="GAA4297639.1"/>
    <property type="molecule type" value="Genomic_DNA"/>
</dbReference>
<protein>
    <recommendedName>
        <fullName evidence="3">HNH endonuclease</fullName>
    </recommendedName>
</protein>
<dbReference type="Proteomes" id="UP001501417">
    <property type="component" value="Unassembled WGS sequence"/>
</dbReference>
<gene>
    <name evidence="1" type="ORF">GCM10023161_49900</name>
</gene>
<evidence type="ECO:0000313" key="1">
    <source>
        <dbReference type="EMBL" id="GAA4297639.1"/>
    </source>
</evidence>
<proteinExistence type="predicted"/>
<evidence type="ECO:0000313" key="2">
    <source>
        <dbReference type="Proteomes" id="UP001501417"/>
    </source>
</evidence>
<reference evidence="2" key="1">
    <citation type="journal article" date="2019" name="Int. J. Syst. Evol. Microbiol.">
        <title>The Global Catalogue of Microorganisms (GCM) 10K type strain sequencing project: providing services to taxonomists for standard genome sequencing and annotation.</title>
        <authorList>
            <consortium name="The Broad Institute Genomics Platform"/>
            <consortium name="The Broad Institute Genome Sequencing Center for Infectious Disease"/>
            <person name="Wu L."/>
            <person name="Ma J."/>
        </authorList>
    </citation>
    <scope>NUCLEOTIDE SEQUENCE [LARGE SCALE GENOMIC DNA]</scope>
    <source>
        <strain evidence="2">JCM 17782</strain>
    </source>
</reference>
<dbReference type="RefSeq" id="WP_264036825.1">
    <property type="nucleotide sequence ID" value="NZ_BAABGF010000055.1"/>
</dbReference>
<organism evidence="1 2">
    <name type="scientific">Mycobacterium paraffinicum</name>
    <dbReference type="NCBI Taxonomy" id="53378"/>
    <lineage>
        <taxon>Bacteria</taxon>
        <taxon>Bacillati</taxon>
        <taxon>Actinomycetota</taxon>
        <taxon>Actinomycetes</taxon>
        <taxon>Mycobacteriales</taxon>
        <taxon>Mycobacteriaceae</taxon>
        <taxon>Mycobacterium</taxon>
    </lineage>
</organism>
<evidence type="ECO:0008006" key="3">
    <source>
        <dbReference type="Google" id="ProtNLM"/>
    </source>
</evidence>
<comment type="caution">
    <text evidence="1">The sequence shown here is derived from an EMBL/GenBank/DDBJ whole genome shotgun (WGS) entry which is preliminary data.</text>
</comment>
<accession>A0ABP8F949</accession>
<sequence>MVAGRPRIWQPFATIKWAPGYEFTDNGDVRDRHRNVLAIGMGPQYPITLRLYDTNRKVRTPRRDVLALEYCGLPDRHHCVICDERRDGKVIAAGLPYSVVHLNGDRTDFSRGNLKYAPRFASARRHELAHIQWAMTHNDVPPRRWTLSTRMLAIEAENQEQDEQLP</sequence>
<name>A0ABP8F949_9MYCO</name>
<keyword evidence="2" id="KW-1185">Reference proteome</keyword>